<name>A0A919KL42_9ACTN</name>
<evidence type="ECO:0000313" key="3">
    <source>
        <dbReference type="Proteomes" id="UP000617734"/>
    </source>
</evidence>
<accession>A0A919KL42</accession>
<proteinExistence type="predicted"/>
<comment type="caution">
    <text evidence="2">The sequence shown here is derived from an EMBL/GenBank/DDBJ whole genome shotgun (WGS) entry which is preliminary data.</text>
</comment>
<sequence length="94" mass="9598">MPLAAIAGSSQSGVESPEALGRPADTIGASRPGALRRACLRTAWAGGRPRPDPAADGAGGSPGPCGSGSVAMLLLPLPCRPVRTGRMTVWWWSY</sequence>
<dbReference type="Proteomes" id="UP000617734">
    <property type="component" value="Unassembled WGS sequence"/>
</dbReference>
<dbReference type="AlphaFoldDB" id="A0A919KL42"/>
<evidence type="ECO:0000256" key="1">
    <source>
        <dbReference type="SAM" id="MobiDB-lite"/>
    </source>
</evidence>
<evidence type="ECO:0000313" key="2">
    <source>
        <dbReference type="EMBL" id="GHH61313.1"/>
    </source>
</evidence>
<gene>
    <name evidence="2" type="ORF">GCM10018781_07510</name>
</gene>
<feature type="region of interest" description="Disordered" evidence="1">
    <location>
        <begin position="1"/>
        <end position="31"/>
    </location>
</feature>
<dbReference type="EMBL" id="BNBO01000002">
    <property type="protein sequence ID" value="GHH61313.1"/>
    <property type="molecule type" value="Genomic_DNA"/>
</dbReference>
<reference evidence="2" key="2">
    <citation type="submission" date="2020-09" db="EMBL/GenBank/DDBJ databases">
        <authorList>
            <person name="Sun Q."/>
            <person name="Ohkuma M."/>
        </authorList>
    </citation>
    <scope>NUCLEOTIDE SEQUENCE</scope>
    <source>
        <strain evidence="2">JCM 4646</strain>
    </source>
</reference>
<organism evidence="2 3">
    <name type="scientific">Kitasatospora indigofera</name>
    <dbReference type="NCBI Taxonomy" id="67307"/>
    <lineage>
        <taxon>Bacteria</taxon>
        <taxon>Bacillati</taxon>
        <taxon>Actinomycetota</taxon>
        <taxon>Actinomycetes</taxon>
        <taxon>Kitasatosporales</taxon>
        <taxon>Streptomycetaceae</taxon>
        <taxon>Kitasatospora</taxon>
    </lineage>
</organism>
<reference evidence="2" key="1">
    <citation type="journal article" date="2014" name="Int. J. Syst. Evol. Microbiol.">
        <title>Complete genome sequence of Corynebacterium casei LMG S-19264T (=DSM 44701T), isolated from a smear-ripened cheese.</title>
        <authorList>
            <consortium name="US DOE Joint Genome Institute (JGI-PGF)"/>
            <person name="Walter F."/>
            <person name="Albersmeier A."/>
            <person name="Kalinowski J."/>
            <person name="Ruckert C."/>
        </authorList>
    </citation>
    <scope>NUCLEOTIDE SEQUENCE</scope>
    <source>
        <strain evidence="2">JCM 4646</strain>
    </source>
</reference>
<keyword evidence="3" id="KW-1185">Reference proteome</keyword>
<protein>
    <submittedName>
        <fullName evidence="2">Uncharacterized protein</fullName>
    </submittedName>
</protein>